<dbReference type="SFLD" id="SFLDG01129">
    <property type="entry name" value="C1.5:_HAD__Beta-PGM__Phosphata"/>
    <property type="match status" value="1"/>
</dbReference>
<dbReference type="NCBIfam" id="TIGR01509">
    <property type="entry name" value="HAD-SF-IA-v3"/>
    <property type="match status" value="1"/>
</dbReference>
<name>A0A9D2MG52_9FIRM</name>
<comment type="caution">
    <text evidence="1">The sequence shown here is derived from an EMBL/GenBank/DDBJ whole genome shotgun (WGS) entry which is preliminary data.</text>
</comment>
<dbReference type="InterPro" id="IPR006439">
    <property type="entry name" value="HAD-SF_hydro_IA"/>
</dbReference>
<dbReference type="Gene3D" id="3.40.50.1000">
    <property type="entry name" value="HAD superfamily/HAD-like"/>
    <property type="match status" value="1"/>
</dbReference>
<protein>
    <submittedName>
        <fullName evidence="1">HAD family phosphatase</fullName>
    </submittedName>
</protein>
<reference evidence="1" key="2">
    <citation type="submission" date="2021-04" db="EMBL/GenBank/DDBJ databases">
        <authorList>
            <person name="Gilroy R."/>
        </authorList>
    </citation>
    <scope>NUCLEOTIDE SEQUENCE</scope>
    <source>
        <strain evidence="1">ChiHjej9B8-13557</strain>
    </source>
</reference>
<evidence type="ECO:0000313" key="1">
    <source>
        <dbReference type="EMBL" id="HJB58953.1"/>
    </source>
</evidence>
<proteinExistence type="predicted"/>
<dbReference type="Pfam" id="PF00702">
    <property type="entry name" value="Hydrolase"/>
    <property type="match status" value="1"/>
</dbReference>
<dbReference type="SUPFAM" id="SSF56784">
    <property type="entry name" value="HAD-like"/>
    <property type="match status" value="1"/>
</dbReference>
<dbReference type="PANTHER" id="PTHR18901">
    <property type="entry name" value="2-DEOXYGLUCOSE-6-PHOSPHATE PHOSPHATASE 2"/>
    <property type="match status" value="1"/>
</dbReference>
<dbReference type="InterPro" id="IPR036412">
    <property type="entry name" value="HAD-like_sf"/>
</dbReference>
<dbReference type="EMBL" id="DWXX01000081">
    <property type="protein sequence ID" value="HJB58953.1"/>
    <property type="molecule type" value="Genomic_DNA"/>
</dbReference>
<accession>A0A9D2MG52</accession>
<sequence length="216" mass="23704">MRHRYWIFDMDGTLTDSMHIWAEVPYELVRSFGREPAADLGRVLLPMSAFETAQYLITAYDLPLTIDGYTRAAMDAVDRLYRGVSLKPGVADTLARLSDAGAQMCVCSATWQFMCERVLARLGVLDRFGFVLCSQGEGHTKHQPAVFHEALARLGGADPAGCMVCEDALYAARTARDAGFDVIGVADPASAPDEGAMRAVSSQFLASWEQLDWSRV</sequence>
<dbReference type="PANTHER" id="PTHR18901:SF38">
    <property type="entry name" value="PSEUDOURIDINE-5'-PHOSPHATASE"/>
    <property type="match status" value="1"/>
</dbReference>
<reference evidence="1" key="1">
    <citation type="journal article" date="2021" name="PeerJ">
        <title>Extensive microbial diversity within the chicken gut microbiome revealed by metagenomics and culture.</title>
        <authorList>
            <person name="Gilroy R."/>
            <person name="Ravi A."/>
            <person name="Getino M."/>
            <person name="Pursley I."/>
            <person name="Horton D.L."/>
            <person name="Alikhan N.F."/>
            <person name="Baker D."/>
            <person name="Gharbi K."/>
            <person name="Hall N."/>
            <person name="Watson M."/>
            <person name="Adriaenssens E.M."/>
            <person name="Foster-Nyarko E."/>
            <person name="Jarju S."/>
            <person name="Secka A."/>
            <person name="Antonio M."/>
            <person name="Oren A."/>
            <person name="Chaudhuri R.R."/>
            <person name="La Ragione R."/>
            <person name="Hildebrand F."/>
            <person name="Pallen M.J."/>
        </authorList>
    </citation>
    <scope>NUCLEOTIDE SEQUENCE</scope>
    <source>
        <strain evidence="1">ChiHjej9B8-13557</strain>
    </source>
</reference>
<dbReference type="AlphaFoldDB" id="A0A9D2MG52"/>
<dbReference type="SFLD" id="SFLDS00003">
    <property type="entry name" value="Haloacid_Dehalogenase"/>
    <property type="match status" value="1"/>
</dbReference>
<dbReference type="CDD" id="cd07505">
    <property type="entry name" value="HAD_BPGM-like"/>
    <property type="match status" value="1"/>
</dbReference>
<evidence type="ECO:0000313" key="2">
    <source>
        <dbReference type="Proteomes" id="UP000824211"/>
    </source>
</evidence>
<gene>
    <name evidence="1" type="ORF">H9771_04730</name>
</gene>
<dbReference type="InterPro" id="IPR023214">
    <property type="entry name" value="HAD_sf"/>
</dbReference>
<organism evidence="1 2">
    <name type="scientific">Candidatus Faecalibacterium faecipullorum</name>
    <dbReference type="NCBI Taxonomy" id="2838578"/>
    <lineage>
        <taxon>Bacteria</taxon>
        <taxon>Bacillati</taxon>
        <taxon>Bacillota</taxon>
        <taxon>Clostridia</taxon>
        <taxon>Eubacteriales</taxon>
        <taxon>Oscillospiraceae</taxon>
        <taxon>Faecalibacterium</taxon>
    </lineage>
</organism>
<dbReference type="GO" id="GO:0016791">
    <property type="term" value="F:phosphatase activity"/>
    <property type="evidence" value="ECO:0007669"/>
    <property type="project" value="TreeGrafter"/>
</dbReference>
<dbReference type="InterPro" id="IPR023198">
    <property type="entry name" value="PGP-like_dom2"/>
</dbReference>
<dbReference type="Gene3D" id="1.10.150.240">
    <property type="entry name" value="Putative phosphatase, domain 2"/>
    <property type="match status" value="1"/>
</dbReference>
<dbReference type="Proteomes" id="UP000824211">
    <property type="component" value="Unassembled WGS sequence"/>
</dbReference>